<dbReference type="Pfam" id="PF13229">
    <property type="entry name" value="Beta_helix"/>
    <property type="match status" value="1"/>
</dbReference>
<dbReference type="Gene3D" id="2.160.20.10">
    <property type="entry name" value="Single-stranded right-handed beta-helix, Pectin lyase-like"/>
    <property type="match status" value="1"/>
</dbReference>
<feature type="signal peptide" evidence="1">
    <location>
        <begin position="1"/>
        <end position="40"/>
    </location>
</feature>
<dbReference type="InterPro" id="IPR012334">
    <property type="entry name" value="Pectin_lyas_fold"/>
</dbReference>
<dbReference type="Gene3D" id="2.60.120.560">
    <property type="entry name" value="Exo-inulinase, domain 1"/>
    <property type="match status" value="1"/>
</dbReference>
<dbReference type="SUPFAM" id="SSF49899">
    <property type="entry name" value="Concanavalin A-like lectins/glucanases"/>
    <property type="match status" value="1"/>
</dbReference>
<protein>
    <recommendedName>
        <fullName evidence="2">Right handed beta helix domain-containing protein</fullName>
    </recommendedName>
</protein>
<evidence type="ECO:0000313" key="4">
    <source>
        <dbReference type="Proteomes" id="UP000588586"/>
    </source>
</evidence>
<dbReference type="InterPro" id="IPR011050">
    <property type="entry name" value="Pectin_lyase_fold/virulence"/>
</dbReference>
<sequence length="829" mass="86672">MLLRKNIRRSGSSPGRWRPFAGVAILTAAIAATSTAPASAAPQDTAAAARTYYVDCSRDGTGNGTLQSPLTSIEAANAVVLQPGESMLFRRGATCLGQFAPKGDGTAQAPITIAGYGPQTKRAVINADGATNAVLLDATAYLHLTELELTAPGDNKTVRRGVYVYGKDAGTVKGVVVRDLYIHDVRGELPAVLDPGNIGSFVGKAANASGGIIVEAQGTAVPTAFDGLVVEKNRIEDVDRQGIYTWSNWCARPELGRWKGSMCFANWFPHTNMTFRDNQLKSIGGDGIVMKGVAGGVIEGNRLDGFNRRSKSNNAGIWMANADDIVVRENIAERGLGTFDSQGYDVDHATHRITVERNISRNNDGGFLLMCPDGTGSSDVTVRNNISINDGTKHVIFHGCGGPVTRGVLENNTIYIGSGLSPKVYDGTRTIDLTIRNNIIVKEGAGSAPFTVPAGMTVDHNAVNGTTPPATATNTVTAPVLLMAGGVPTADGYRLQEGSSALAAGVGTGYTGPDYFGNPTPAQSPNIGAYQGPGLARTVANGCVPDLSSTPGSMTTKERDVAVTFTVSNDCGAVMPRWRLSFAASDGLTISSRTLQLPALRPGQSVTRTVRGTISPELVDARLTLTATLTRAGATVRELTVPITFRDTTGWTTTQSETFDAMPTGAPPTGWAVSGTKPPVVADVAGERALRADVATGTNAAVWTTSPMPETVRVVSRLRATGSDAALGLQLLDAANAPVVRLSLNASGGVSYTDGSSWVDTSVSYPVGEWMTLEAVITGSTYTVYLDDQLVGQGKVERTGATKVRVQTPSQSGGVGQSFALDEISIQTR</sequence>
<evidence type="ECO:0000256" key="1">
    <source>
        <dbReference type="SAM" id="SignalP"/>
    </source>
</evidence>
<gene>
    <name evidence="3" type="ORF">HJG52_15595</name>
</gene>
<dbReference type="InterPro" id="IPR013320">
    <property type="entry name" value="ConA-like_dom_sf"/>
</dbReference>
<keyword evidence="1" id="KW-0732">Signal</keyword>
<feature type="chain" id="PRO_5032603646" description="Right handed beta helix domain-containing protein" evidence="1">
    <location>
        <begin position="41"/>
        <end position="829"/>
    </location>
</feature>
<organism evidence="3 4">
    <name type="scientific">Knoellia koreensis</name>
    <dbReference type="NCBI Taxonomy" id="2730921"/>
    <lineage>
        <taxon>Bacteria</taxon>
        <taxon>Bacillati</taxon>
        <taxon>Actinomycetota</taxon>
        <taxon>Actinomycetes</taxon>
        <taxon>Micrococcales</taxon>
        <taxon>Intrasporangiaceae</taxon>
        <taxon>Knoellia</taxon>
    </lineage>
</organism>
<dbReference type="InterPro" id="IPR039448">
    <property type="entry name" value="Beta_helix"/>
</dbReference>
<name>A0A849HC15_9MICO</name>
<keyword evidence="4" id="KW-1185">Reference proteome</keyword>
<dbReference type="Proteomes" id="UP000588586">
    <property type="component" value="Unassembled WGS sequence"/>
</dbReference>
<dbReference type="SMART" id="SM00710">
    <property type="entry name" value="PbH1"/>
    <property type="match status" value="7"/>
</dbReference>
<feature type="domain" description="Right handed beta helix" evidence="2">
    <location>
        <begin position="272"/>
        <end position="439"/>
    </location>
</feature>
<reference evidence="3 4" key="1">
    <citation type="submission" date="2020-04" db="EMBL/GenBank/DDBJ databases">
        <title>Knoellia sp. isolate from air conditioner.</title>
        <authorList>
            <person name="Chea S."/>
            <person name="Kim D.-U."/>
        </authorList>
    </citation>
    <scope>NUCLEOTIDE SEQUENCE [LARGE SCALE GENOMIC DNA]</scope>
    <source>
        <strain evidence="3 4">DB2414S</strain>
    </source>
</reference>
<evidence type="ECO:0000313" key="3">
    <source>
        <dbReference type="EMBL" id="NNM47420.1"/>
    </source>
</evidence>
<dbReference type="InterPro" id="IPR006626">
    <property type="entry name" value="PbH1"/>
</dbReference>
<evidence type="ECO:0000259" key="2">
    <source>
        <dbReference type="Pfam" id="PF13229"/>
    </source>
</evidence>
<dbReference type="SUPFAM" id="SSF51126">
    <property type="entry name" value="Pectin lyase-like"/>
    <property type="match status" value="1"/>
</dbReference>
<comment type="caution">
    <text evidence="3">The sequence shown here is derived from an EMBL/GenBank/DDBJ whole genome shotgun (WGS) entry which is preliminary data.</text>
</comment>
<accession>A0A849HC15</accession>
<dbReference type="EMBL" id="JABEPQ010000003">
    <property type="protein sequence ID" value="NNM47420.1"/>
    <property type="molecule type" value="Genomic_DNA"/>
</dbReference>
<proteinExistence type="predicted"/>
<dbReference type="AlphaFoldDB" id="A0A849HC15"/>
<dbReference type="RefSeq" id="WP_171244516.1">
    <property type="nucleotide sequence ID" value="NZ_JABEPQ010000003.1"/>
</dbReference>